<dbReference type="AlphaFoldDB" id="A0A8H3DWJ1"/>
<keyword evidence="1" id="KW-1133">Transmembrane helix</keyword>
<dbReference type="Proteomes" id="UP000663827">
    <property type="component" value="Unassembled WGS sequence"/>
</dbReference>
<proteinExistence type="predicted"/>
<evidence type="ECO:0000256" key="1">
    <source>
        <dbReference type="SAM" id="Phobius"/>
    </source>
</evidence>
<gene>
    <name evidence="2" type="ORF">RDB_LOCUS51944</name>
</gene>
<dbReference type="EMBL" id="CAJNJQ010001034">
    <property type="protein sequence ID" value="CAE7115425.1"/>
    <property type="molecule type" value="Genomic_DNA"/>
</dbReference>
<evidence type="ECO:0000313" key="3">
    <source>
        <dbReference type="Proteomes" id="UP000663827"/>
    </source>
</evidence>
<keyword evidence="1" id="KW-0812">Transmembrane</keyword>
<feature type="transmembrane region" description="Helical" evidence="1">
    <location>
        <begin position="14"/>
        <end position="36"/>
    </location>
</feature>
<accession>A0A8H3DWJ1</accession>
<evidence type="ECO:0000313" key="2">
    <source>
        <dbReference type="EMBL" id="CAE7115425.1"/>
    </source>
</evidence>
<feature type="transmembrane region" description="Helical" evidence="1">
    <location>
        <begin position="153"/>
        <end position="171"/>
    </location>
</feature>
<organism evidence="2 3">
    <name type="scientific">Rhizoctonia solani</name>
    <dbReference type="NCBI Taxonomy" id="456999"/>
    <lineage>
        <taxon>Eukaryota</taxon>
        <taxon>Fungi</taxon>
        <taxon>Dikarya</taxon>
        <taxon>Basidiomycota</taxon>
        <taxon>Agaricomycotina</taxon>
        <taxon>Agaricomycetes</taxon>
        <taxon>Cantharellales</taxon>
        <taxon>Ceratobasidiaceae</taxon>
        <taxon>Rhizoctonia</taxon>
    </lineage>
</organism>
<sequence length="220" mass="24304">MSSPINMVVPTLALAWRVCLQLIAVAICCVFAWGILNVVRSIRHANPASAKTMFRRGKNNGAEHSPILSPFHPNAPAHPQEIYPLELMLRFLDETLNRLANFGPTLFGMVPTPEILQRLTYINNVRGPLNFRLNRGIAQISALRDQVVAHRTIIFRYLFPTTFLCCLLIGFGTVVNVSIEFIALMCSSALVLAIADESDFAPVRARAGLFATLFGWVGAL</sequence>
<protein>
    <submittedName>
        <fullName evidence="2">Uncharacterized protein</fullName>
    </submittedName>
</protein>
<reference evidence="2" key="1">
    <citation type="submission" date="2021-01" db="EMBL/GenBank/DDBJ databases">
        <authorList>
            <person name="Kaushik A."/>
        </authorList>
    </citation>
    <scope>NUCLEOTIDE SEQUENCE</scope>
    <source>
        <strain evidence="2">AG5</strain>
    </source>
</reference>
<comment type="caution">
    <text evidence="2">The sequence shown here is derived from an EMBL/GenBank/DDBJ whole genome shotgun (WGS) entry which is preliminary data.</text>
</comment>
<keyword evidence="1" id="KW-0472">Membrane</keyword>
<name>A0A8H3DWJ1_9AGAM</name>